<dbReference type="InterPro" id="IPR005467">
    <property type="entry name" value="His_kinase_dom"/>
</dbReference>
<keyword evidence="3 7" id="KW-0597">Phosphoprotein</keyword>
<dbReference type="SUPFAM" id="SSF55785">
    <property type="entry name" value="PYP-like sensor domain (PAS domain)"/>
    <property type="match status" value="1"/>
</dbReference>
<dbReference type="InterPro" id="IPR003594">
    <property type="entry name" value="HATPase_dom"/>
</dbReference>
<feature type="modified residue" description="4-aspartylphosphate" evidence="7">
    <location>
        <position position="60"/>
    </location>
</feature>
<dbReference type="OrthoDB" id="8127at2157"/>
<keyword evidence="11" id="KW-1185">Reference proteome</keyword>
<dbReference type="SUPFAM" id="SSF47384">
    <property type="entry name" value="Homodimeric domain of signal transducing histidine kinase"/>
    <property type="match status" value="1"/>
</dbReference>
<evidence type="ECO:0000259" key="8">
    <source>
        <dbReference type="PROSITE" id="PS50109"/>
    </source>
</evidence>
<dbReference type="InterPro" id="IPR004358">
    <property type="entry name" value="Sig_transdc_His_kin-like_C"/>
</dbReference>
<evidence type="ECO:0000313" key="10">
    <source>
        <dbReference type="EMBL" id="SDM33090.1"/>
    </source>
</evidence>
<dbReference type="InterPro" id="IPR003661">
    <property type="entry name" value="HisK_dim/P_dom"/>
</dbReference>
<dbReference type="InterPro" id="IPR036890">
    <property type="entry name" value="HATPase_C_sf"/>
</dbReference>
<dbReference type="CDD" id="cd00130">
    <property type="entry name" value="PAS"/>
    <property type="match status" value="1"/>
</dbReference>
<dbReference type="InterPro" id="IPR013656">
    <property type="entry name" value="PAS_4"/>
</dbReference>
<evidence type="ECO:0000256" key="2">
    <source>
        <dbReference type="ARBA" id="ARBA00012438"/>
    </source>
</evidence>
<dbReference type="Gene3D" id="1.10.287.130">
    <property type="match status" value="1"/>
</dbReference>
<dbReference type="InterPro" id="IPR029016">
    <property type="entry name" value="GAF-like_dom_sf"/>
</dbReference>
<dbReference type="PRINTS" id="PR00344">
    <property type="entry name" value="BCTRLSENSOR"/>
</dbReference>
<dbReference type="SMART" id="SM00387">
    <property type="entry name" value="HATPase_c"/>
    <property type="match status" value="1"/>
</dbReference>
<dbReference type="STRING" id="996166.SAMN05192554_10189"/>
<dbReference type="PROSITE" id="PS50110">
    <property type="entry name" value="RESPONSE_REGULATORY"/>
    <property type="match status" value="1"/>
</dbReference>
<gene>
    <name evidence="10" type="ORF">SAMN05192554_10189</name>
</gene>
<dbReference type="InterPro" id="IPR000014">
    <property type="entry name" value="PAS"/>
</dbReference>
<dbReference type="InterPro" id="IPR035965">
    <property type="entry name" value="PAS-like_dom_sf"/>
</dbReference>
<dbReference type="Gene3D" id="3.30.565.10">
    <property type="entry name" value="Histidine kinase-like ATPase, C-terminal domain"/>
    <property type="match status" value="1"/>
</dbReference>
<dbReference type="Pfam" id="PF02518">
    <property type="entry name" value="HATPase_c"/>
    <property type="match status" value="1"/>
</dbReference>
<comment type="catalytic activity">
    <reaction evidence="1">
        <text>ATP + protein L-histidine = ADP + protein N-phospho-L-histidine.</text>
        <dbReference type="EC" id="2.7.13.3"/>
    </reaction>
</comment>
<accession>A0A1G9SCP5</accession>
<dbReference type="Pfam" id="PF00512">
    <property type="entry name" value="HisKA"/>
    <property type="match status" value="1"/>
</dbReference>
<dbReference type="InterPro" id="IPR003018">
    <property type="entry name" value="GAF"/>
</dbReference>
<evidence type="ECO:0000256" key="5">
    <source>
        <dbReference type="ARBA" id="ARBA00022777"/>
    </source>
</evidence>
<dbReference type="Pfam" id="PF08448">
    <property type="entry name" value="PAS_4"/>
    <property type="match status" value="1"/>
</dbReference>
<dbReference type="Pfam" id="PF13185">
    <property type="entry name" value="GAF_2"/>
    <property type="match status" value="1"/>
</dbReference>
<dbReference type="SUPFAM" id="SSF55874">
    <property type="entry name" value="ATPase domain of HSP90 chaperone/DNA topoisomerase II/histidine kinase"/>
    <property type="match status" value="1"/>
</dbReference>
<dbReference type="SMART" id="SM00448">
    <property type="entry name" value="REC"/>
    <property type="match status" value="1"/>
</dbReference>
<evidence type="ECO:0000256" key="1">
    <source>
        <dbReference type="ARBA" id="ARBA00000085"/>
    </source>
</evidence>
<keyword evidence="4" id="KW-0808">Transferase</keyword>
<evidence type="ECO:0000256" key="7">
    <source>
        <dbReference type="PROSITE-ProRule" id="PRU00169"/>
    </source>
</evidence>
<dbReference type="Gene3D" id="3.30.450.40">
    <property type="match status" value="1"/>
</dbReference>
<feature type="domain" description="Response regulatory" evidence="9">
    <location>
        <begin position="9"/>
        <end position="125"/>
    </location>
</feature>
<dbReference type="SUPFAM" id="SSF52172">
    <property type="entry name" value="CheY-like"/>
    <property type="match status" value="1"/>
</dbReference>
<dbReference type="PANTHER" id="PTHR43711">
    <property type="entry name" value="TWO-COMPONENT HISTIDINE KINASE"/>
    <property type="match status" value="1"/>
</dbReference>
<dbReference type="InterPro" id="IPR036097">
    <property type="entry name" value="HisK_dim/P_sf"/>
</dbReference>
<organism evidence="10 11">
    <name type="scientific">Haloarchaeobius iranensis</name>
    <dbReference type="NCBI Taxonomy" id="996166"/>
    <lineage>
        <taxon>Archaea</taxon>
        <taxon>Methanobacteriati</taxon>
        <taxon>Methanobacteriota</taxon>
        <taxon>Stenosarchaea group</taxon>
        <taxon>Halobacteria</taxon>
        <taxon>Halobacteriales</taxon>
        <taxon>Halorubellaceae</taxon>
        <taxon>Haloarchaeobius</taxon>
    </lineage>
</organism>
<protein>
    <recommendedName>
        <fullName evidence="2">histidine kinase</fullName>
        <ecNumber evidence="2">2.7.13.3</ecNumber>
    </recommendedName>
</protein>
<name>A0A1G9SCP5_9EURY</name>
<proteinExistence type="predicted"/>
<evidence type="ECO:0000256" key="4">
    <source>
        <dbReference type="ARBA" id="ARBA00022679"/>
    </source>
</evidence>
<evidence type="ECO:0000256" key="3">
    <source>
        <dbReference type="ARBA" id="ARBA00022553"/>
    </source>
</evidence>
<evidence type="ECO:0000256" key="6">
    <source>
        <dbReference type="ARBA" id="ARBA00023012"/>
    </source>
</evidence>
<evidence type="ECO:0000313" key="11">
    <source>
        <dbReference type="Proteomes" id="UP000199370"/>
    </source>
</evidence>
<dbReference type="Pfam" id="PF00072">
    <property type="entry name" value="Response_reg"/>
    <property type="match status" value="1"/>
</dbReference>
<dbReference type="InterPro" id="IPR011006">
    <property type="entry name" value="CheY-like_superfamily"/>
</dbReference>
<dbReference type="CDD" id="cd00082">
    <property type="entry name" value="HisKA"/>
    <property type="match status" value="1"/>
</dbReference>
<reference evidence="10 11" key="1">
    <citation type="submission" date="2016-10" db="EMBL/GenBank/DDBJ databases">
        <authorList>
            <person name="de Groot N.N."/>
        </authorList>
    </citation>
    <scope>NUCLEOTIDE SEQUENCE [LARGE SCALE GENOMIC DNA]</scope>
    <source>
        <strain evidence="11">EB21,IBRC-M 10013,KCTC 4048</strain>
    </source>
</reference>
<dbReference type="SMART" id="SM00091">
    <property type="entry name" value="PAS"/>
    <property type="match status" value="1"/>
</dbReference>
<dbReference type="CDD" id="cd00156">
    <property type="entry name" value="REC"/>
    <property type="match status" value="1"/>
</dbReference>
<dbReference type="NCBIfam" id="TIGR00229">
    <property type="entry name" value="sensory_box"/>
    <property type="match status" value="1"/>
</dbReference>
<dbReference type="SUPFAM" id="SSF55781">
    <property type="entry name" value="GAF domain-like"/>
    <property type="match status" value="1"/>
</dbReference>
<evidence type="ECO:0000259" key="9">
    <source>
        <dbReference type="PROSITE" id="PS50110"/>
    </source>
</evidence>
<dbReference type="InterPro" id="IPR050736">
    <property type="entry name" value="Sensor_HK_Regulatory"/>
</dbReference>
<dbReference type="GO" id="GO:0000155">
    <property type="term" value="F:phosphorelay sensor kinase activity"/>
    <property type="evidence" value="ECO:0007669"/>
    <property type="project" value="InterPro"/>
</dbReference>
<dbReference type="CDD" id="cd00075">
    <property type="entry name" value="HATPase"/>
    <property type="match status" value="1"/>
</dbReference>
<dbReference type="RefSeq" id="WP_089731058.1">
    <property type="nucleotide sequence ID" value="NZ_FNIA01000001.1"/>
</dbReference>
<dbReference type="Gene3D" id="3.40.50.2300">
    <property type="match status" value="1"/>
</dbReference>
<dbReference type="EC" id="2.7.13.3" evidence="2"/>
<feature type="domain" description="Histidine kinase" evidence="8">
    <location>
        <begin position="420"/>
        <end position="612"/>
    </location>
</feature>
<sequence length="618" mass="67441">MSAEPAAMTVLHVDDDGEFIALTAELLGRQSDRITVISATNAAEALDLLEREDVDCVVSDYEMSETDGLELLAAVRERNEELPFILFTGRGSEEIASEAISAGVTDYLRKGGGSDQFALLANRIENAVEQARSRVSYRAVFENTDVGLTVRDVETGTVVDVNQEYCDMLGYDRETLSDITLDELTADVPGYDAERGVELLERAVADPEFSFEWPDERSDGTTRWVEVDATQVQIEGRERSLVTVTDVHERHEREAALATLHQVATEIQECETVEAACERTIDAAESILEFEMCSILVAGDGWLVPKALSAGAPDDGARRMRPDQGLAGETYQTGEPTLVEDVLDDETAEPAKASYRSGISVPVGESAVFQAVATESNAFSQEDLELAELLVSHTARALDRLRFEGELRRQNERLEEFASVVSHDLRNPLTVAQGNLELLAEECDGKHLDHVREALDRMASITEDTLRLARHGDAVEETSPVDIAAFADRCWNVVQTDEATLTVTDSPTISADRTRLQHIFENLFRNSVDHATPADGAAVAITVGVLPGGFYVEDDGVGIPDTERDRVFDPGHTTTEQGTGFGLAIVEEFATAHGWTVHVTEGSDGGARFEFTGVEVLD</sequence>
<keyword evidence="5" id="KW-0418">Kinase</keyword>
<dbReference type="AlphaFoldDB" id="A0A1G9SCP5"/>
<dbReference type="EMBL" id="FNIA01000001">
    <property type="protein sequence ID" value="SDM33090.1"/>
    <property type="molecule type" value="Genomic_DNA"/>
</dbReference>
<dbReference type="InterPro" id="IPR001789">
    <property type="entry name" value="Sig_transdc_resp-reg_receiver"/>
</dbReference>
<dbReference type="PROSITE" id="PS50109">
    <property type="entry name" value="HIS_KIN"/>
    <property type="match status" value="1"/>
</dbReference>
<keyword evidence="6" id="KW-0902">Two-component regulatory system</keyword>
<dbReference type="SMART" id="SM00388">
    <property type="entry name" value="HisKA"/>
    <property type="match status" value="1"/>
</dbReference>
<dbReference type="Proteomes" id="UP000199370">
    <property type="component" value="Unassembled WGS sequence"/>
</dbReference>
<dbReference type="PANTHER" id="PTHR43711:SF1">
    <property type="entry name" value="HISTIDINE KINASE 1"/>
    <property type="match status" value="1"/>
</dbReference>
<dbReference type="Gene3D" id="3.30.450.20">
    <property type="entry name" value="PAS domain"/>
    <property type="match status" value="1"/>
</dbReference>
<dbReference type="SMART" id="SM00065">
    <property type="entry name" value="GAF"/>
    <property type="match status" value="1"/>
</dbReference>